<evidence type="ECO:0000313" key="2">
    <source>
        <dbReference type="EMBL" id="MFC4719113.1"/>
    </source>
</evidence>
<evidence type="ECO:0000313" key="3">
    <source>
        <dbReference type="Proteomes" id="UP001595969"/>
    </source>
</evidence>
<keyword evidence="2" id="KW-0378">Hydrolase</keyword>
<protein>
    <submittedName>
        <fullName evidence="2">Alpha/beta hydrolase</fullName>
    </submittedName>
</protein>
<evidence type="ECO:0000259" key="1">
    <source>
        <dbReference type="Pfam" id="PF12695"/>
    </source>
</evidence>
<dbReference type="GO" id="GO:0016787">
    <property type="term" value="F:hydrolase activity"/>
    <property type="evidence" value="ECO:0007669"/>
    <property type="project" value="UniProtKB-KW"/>
</dbReference>
<accession>A0ABV9MX09</accession>
<dbReference type="Pfam" id="PF12695">
    <property type="entry name" value="Abhydrolase_5"/>
    <property type="match status" value="1"/>
</dbReference>
<gene>
    <name evidence="2" type="ORF">ACFO5I_05160</name>
</gene>
<proteinExistence type="predicted"/>
<feature type="domain" description="Alpha/beta hydrolase fold-5" evidence="1">
    <location>
        <begin position="64"/>
        <end position="227"/>
    </location>
</feature>
<dbReference type="SUPFAM" id="SSF53474">
    <property type="entry name" value="alpha/beta-Hydrolases"/>
    <property type="match status" value="1"/>
</dbReference>
<dbReference type="EMBL" id="JBHSGS010000029">
    <property type="protein sequence ID" value="MFC4719113.1"/>
    <property type="molecule type" value="Genomic_DNA"/>
</dbReference>
<comment type="caution">
    <text evidence="2">The sequence shown here is derived from an EMBL/GenBank/DDBJ whole genome shotgun (WGS) entry which is preliminary data.</text>
</comment>
<reference evidence="3" key="1">
    <citation type="journal article" date="2019" name="Int. J. Syst. Evol. Microbiol.">
        <title>The Global Catalogue of Microorganisms (GCM) 10K type strain sequencing project: providing services to taxonomists for standard genome sequencing and annotation.</title>
        <authorList>
            <consortium name="The Broad Institute Genomics Platform"/>
            <consortium name="The Broad Institute Genome Sequencing Center for Infectious Disease"/>
            <person name="Wu L."/>
            <person name="Ma J."/>
        </authorList>
    </citation>
    <scope>NUCLEOTIDE SEQUENCE [LARGE SCALE GENOMIC DNA]</scope>
    <source>
        <strain evidence="3">CGMCC 1.19032</strain>
    </source>
</reference>
<dbReference type="Gene3D" id="3.40.50.1820">
    <property type="entry name" value="alpha/beta hydrolase"/>
    <property type="match status" value="1"/>
</dbReference>
<dbReference type="InterPro" id="IPR029059">
    <property type="entry name" value="AB_hydrolase_5"/>
</dbReference>
<name>A0ABV9MX09_9ENTE</name>
<dbReference type="InterPro" id="IPR029058">
    <property type="entry name" value="AB_hydrolase_fold"/>
</dbReference>
<sequence length="242" mass="26579">MTLLKKSPKKWRTIGALFLLLLFGFLLLQKQMYPASNQAQILSEQAVHTKDYTFYTSKKEHSTSIILYPGALVDPASYSVLAQQIATAGYDVYVVSFPFNLAVLKGNIAEKILQTRPEETFVLAGHSLGGVMASRFAAKNKQQIAGLLFLASYPDQKGDLSQLDWPVLSITATNDGVLNQANYEQAKAYLPSQTRFASIEGGNHAGFGLYGPQKGDSNATITPLDQQTQIAQTIVHWLETSF</sequence>
<organism evidence="2 3">
    <name type="scientific">Enterococcus lemanii</name>
    <dbReference type="NCBI Taxonomy" id="1159752"/>
    <lineage>
        <taxon>Bacteria</taxon>
        <taxon>Bacillati</taxon>
        <taxon>Bacillota</taxon>
        <taxon>Bacilli</taxon>
        <taxon>Lactobacillales</taxon>
        <taxon>Enterococcaceae</taxon>
        <taxon>Enterococcus</taxon>
    </lineage>
</organism>
<dbReference type="RefSeq" id="WP_204654285.1">
    <property type="nucleotide sequence ID" value="NZ_JAFBFD010000024.1"/>
</dbReference>
<dbReference type="Proteomes" id="UP001595969">
    <property type="component" value="Unassembled WGS sequence"/>
</dbReference>
<keyword evidence="3" id="KW-1185">Reference proteome</keyword>